<evidence type="ECO:0000256" key="1">
    <source>
        <dbReference type="ARBA" id="ARBA00022729"/>
    </source>
</evidence>
<feature type="chain" id="PRO_5043967513" description="Bulb-type lectin domain-containing protein" evidence="2">
    <location>
        <begin position="30"/>
        <end position="434"/>
    </location>
</feature>
<organism evidence="5 6">
    <name type="scientific">Acorus calamus</name>
    <name type="common">Sweet flag</name>
    <dbReference type="NCBI Taxonomy" id="4465"/>
    <lineage>
        <taxon>Eukaryota</taxon>
        <taxon>Viridiplantae</taxon>
        <taxon>Streptophyta</taxon>
        <taxon>Embryophyta</taxon>
        <taxon>Tracheophyta</taxon>
        <taxon>Spermatophyta</taxon>
        <taxon>Magnoliopsida</taxon>
        <taxon>Liliopsida</taxon>
        <taxon>Acoraceae</taxon>
        <taxon>Acorus</taxon>
    </lineage>
</organism>
<reference evidence="5" key="2">
    <citation type="submission" date="2023-06" db="EMBL/GenBank/DDBJ databases">
        <authorList>
            <person name="Ma L."/>
            <person name="Liu K.-W."/>
            <person name="Li Z."/>
            <person name="Hsiao Y.-Y."/>
            <person name="Qi Y."/>
            <person name="Fu T."/>
            <person name="Tang G."/>
            <person name="Zhang D."/>
            <person name="Sun W.-H."/>
            <person name="Liu D.-K."/>
            <person name="Li Y."/>
            <person name="Chen G.-Z."/>
            <person name="Liu X.-D."/>
            <person name="Liao X.-Y."/>
            <person name="Jiang Y.-T."/>
            <person name="Yu X."/>
            <person name="Hao Y."/>
            <person name="Huang J."/>
            <person name="Zhao X.-W."/>
            <person name="Ke S."/>
            <person name="Chen Y.-Y."/>
            <person name="Wu W.-L."/>
            <person name="Hsu J.-L."/>
            <person name="Lin Y.-F."/>
            <person name="Huang M.-D."/>
            <person name="Li C.-Y."/>
            <person name="Huang L."/>
            <person name="Wang Z.-W."/>
            <person name="Zhao X."/>
            <person name="Zhong W.-Y."/>
            <person name="Peng D.-H."/>
            <person name="Ahmad S."/>
            <person name="Lan S."/>
            <person name="Zhang J.-S."/>
            <person name="Tsai W.-C."/>
            <person name="Van De Peer Y."/>
            <person name="Liu Z.-J."/>
        </authorList>
    </citation>
    <scope>NUCLEOTIDE SEQUENCE</scope>
    <source>
        <strain evidence="5">CP</strain>
        <tissue evidence="5">Leaves</tissue>
    </source>
</reference>
<feature type="domain" description="Bulb-type lectin" evidence="3">
    <location>
        <begin position="55"/>
        <end position="190"/>
    </location>
</feature>
<gene>
    <name evidence="5" type="ORF">QJS10_CPB20g01705</name>
</gene>
<sequence length="434" mass="47462">MYIYTDITKTMKPLLGLLLLFSITSLTHSLQAQHFDYPIAKPSTTWTNNPSSIPHSVIFTDGSIVRPILLRGSLGPRYAFGFYCKAHCYDSPSFLLSIFIVQTNNASSIITSQSLAFPQLVWSANAARPVAENATLAFTRDGELILLDSDGSLVWSTATSTKNVTRVSLARTGNLSLLDRLGVVVWQSFDHPTDTLLPGQALVEGQRLVDSLGEHSLSLTSDGDLFAYIGSDPPQMYYARLRYGSLDLPRASSAQYMKLDSDGHLRVYEWGVKGWAVVADVLGLNACAYPKVCGTYGICSNGHCSCPVGASGCYSFLRPVNFRRPDLGCSEVTPIDCEAPNYQRMIAFGDVSYFNYVDDRAAAMGGVGVEACKQACLKSCACRAALFRYGSDESSGFCYLLSKVYSMMDNEWEVSDFNSTAFVKVQIPPPRVGH</sequence>
<evidence type="ECO:0000313" key="6">
    <source>
        <dbReference type="Proteomes" id="UP001180020"/>
    </source>
</evidence>
<reference evidence="5" key="1">
    <citation type="journal article" date="2023" name="Nat. Commun.">
        <title>Diploid and tetraploid genomes of Acorus and the evolution of monocots.</title>
        <authorList>
            <person name="Ma L."/>
            <person name="Liu K.W."/>
            <person name="Li Z."/>
            <person name="Hsiao Y.Y."/>
            <person name="Qi Y."/>
            <person name="Fu T."/>
            <person name="Tang G.D."/>
            <person name="Zhang D."/>
            <person name="Sun W.H."/>
            <person name="Liu D.K."/>
            <person name="Li Y."/>
            <person name="Chen G.Z."/>
            <person name="Liu X.D."/>
            <person name="Liao X.Y."/>
            <person name="Jiang Y.T."/>
            <person name="Yu X."/>
            <person name="Hao Y."/>
            <person name="Huang J."/>
            <person name="Zhao X.W."/>
            <person name="Ke S."/>
            <person name="Chen Y.Y."/>
            <person name="Wu W.L."/>
            <person name="Hsu J.L."/>
            <person name="Lin Y.F."/>
            <person name="Huang M.D."/>
            <person name="Li C.Y."/>
            <person name="Huang L."/>
            <person name="Wang Z.W."/>
            <person name="Zhao X."/>
            <person name="Zhong W.Y."/>
            <person name="Peng D.H."/>
            <person name="Ahmad S."/>
            <person name="Lan S."/>
            <person name="Zhang J.S."/>
            <person name="Tsai W.C."/>
            <person name="Van de Peer Y."/>
            <person name="Liu Z.J."/>
        </authorList>
    </citation>
    <scope>NUCLEOTIDE SEQUENCE</scope>
    <source>
        <strain evidence="5">CP</strain>
    </source>
</reference>
<dbReference type="Gene3D" id="2.90.10.10">
    <property type="entry name" value="Bulb-type lectin domain"/>
    <property type="match status" value="2"/>
</dbReference>
<comment type="caution">
    <text evidence="5">The sequence shown here is derived from an EMBL/GenBank/DDBJ whole genome shotgun (WGS) entry which is preliminary data.</text>
</comment>
<dbReference type="InterPro" id="IPR001480">
    <property type="entry name" value="Bulb-type_lectin_dom"/>
</dbReference>
<dbReference type="GO" id="GO:0051707">
    <property type="term" value="P:response to other organism"/>
    <property type="evidence" value="ECO:0007669"/>
    <property type="project" value="UniProtKB-ARBA"/>
</dbReference>
<dbReference type="Proteomes" id="UP001180020">
    <property type="component" value="Unassembled WGS sequence"/>
</dbReference>
<dbReference type="AlphaFoldDB" id="A0AAV9CCU3"/>
<dbReference type="Pfam" id="PF01453">
    <property type="entry name" value="B_lectin"/>
    <property type="match status" value="1"/>
</dbReference>
<dbReference type="PANTHER" id="PTHR47976">
    <property type="entry name" value="G-TYPE LECTIN S-RECEPTOR-LIKE SERINE/THREONINE-PROTEIN KINASE SD2-5"/>
    <property type="match status" value="1"/>
</dbReference>
<evidence type="ECO:0000259" key="3">
    <source>
        <dbReference type="PROSITE" id="PS50927"/>
    </source>
</evidence>
<dbReference type="CDD" id="cd00028">
    <property type="entry name" value="B_lectin"/>
    <property type="match status" value="1"/>
</dbReference>
<dbReference type="InterPro" id="IPR036426">
    <property type="entry name" value="Bulb-type_lectin_dom_sf"/>
</dbReference>
<proteinExistence type="predicted"/>
<evidence type="ECO:0000259" key="4">
    <source>
        <dbReference type="PROSITE" id="PS50948"/>
    </source>
</evidence>
<dbReference type="InterPro" id="IPR003609">
    <property type="entry name" value="Pan_app"/>
</dbReference>
<dbReference type="SUPFAM" id="SSF51110">
    <property type="entry name" value="alpha-D-mannose-specific plant lectins"/>
    <property type="match status" value="1"/>
</dbReference>
<evidence type="ECO:0000256" key="2">
    <source>
        <dbReference type="SAM" id="SignalP"/>
    </source>
</evidence>
<keyword evidence="1 2" id="KW-0732">Signal</keyword>
<feature type="signal peptide" evidence="2">
    <location>
        <begin position="1"/>
        <end position="29"/>
    </location>
</feature>
<dbReference type="SMART" id="SM00108">
    <property type="entry name" value="B_lectin"/>
    <property type="match status" value="1"/>
</dbReference>
<name>A0AAV9CCU3_ACOCL</name>
<evidence type="ECO:0000313" key="5">
    <source>
        <dbReference type="EMBL" id="KAK1286542.1"/>
    </source>
</evidence>
<evidence type="ECO:0008006" key="7">
    <source>
        <dbReference type="Google" id="ProtNLM"/>
    </source>
</evidence>
<keyword evidence="6" id="KW-1185">Reference proteome</keyword>
<dbReference type="PROSITE" id="PS50948">
    <property type="entry name" value="PAN"/>
    <property type="match status" value="1"/>
</dbReference>
<dbReference type="PANTHER" id="PTHR47976:SF30">
    <property type="entry name" value="RECEPTOR-LIKE SERINE_THREONINE-PROTEIN KINASE"/>
    <property type="match status" value="1"/>
</dbReference>
<protein>
    <recommendedName>
        <fullName evidence="7">Bulb-type lectin domain-containing protein</fullName>
    </recommendedName>
</protein>
<feature type="domain" description="Apple" evidence="4">
    <location>
        <begin position="337"/>
        <end position="421"/>
    </location>
</feature>
<accession>A0AAV9CCU3</accession>
<dbReference type="PROSITE" id="PS50927">
    <property type="entry name" value="BULB_LECTIN"/>
    <property type="match status" value="1"/>
</dbReference>
<dbReference type="EMBL" id="JAUJYO010000020">
    <property type="protein sequence ID" value="KAK1286542.1"/>
    <property type="molecule type" value="Genomic_DNA"/>
</dbReference>
<dbReference type="InterPro" id="IPR051343">
    <property type="entry name" value="G-type_lectin_kinases/EP1-like"/>
</dbReference>